<dbReference type="InParanoid" id="A0A6I9SGX6"/>
<proteinExistence type="predicted"/>
<evidence type="ECO:0000256" key="1">
    <source>
        <dbReference type="SAM" id="MobiDB-lite"/>
    </source>
</evidence>
<dbReference type="OrthoDB" id="785936at2759"/>
<dbReference type="GeneID" id="105061261"/>
<keyword evidence="2" id="KW-1185">Reference proteome</keyword>
<name>A0A6I9SGX6_ELAGV</name>
<reference evidence="3" key="1">
    <citation type="submission" date="2025-08" db="UniProtKB">
        <authorList>
            <consortium name="RefSeq"/>
        </authorList>
    </citation>
    <scope>IDENTIFICATION</scope>
</reference>
<dbReference type="KEGG" id="egu:105061261"/>
<sequence length="590" mass="65392">MENLTLDWMKESADTVEDDGFYEEIEAPKFVDFTAPDRSRPDGRSWFCVRVGCDQNHEEVDPDALYRSFMLRVMAARSPNVGLRKALNRQAPRSMVKCPHSAPAKSAKDKISKFSTITSVPEKMAKTKLKDHPISTLRSTPSKTKAKVQPFPSEKTLTTPRNKKCSTNQEPFRSEKYQKVPIGAPKNKSVAKALFLNNPKKTDETRTPLKCHAPVSEVCGEMRPNIRSRTKNVPSRYLCKPSTATSSKRTEETAQSSKKKMEGCSQIYNPSMLREGIRSNANDTGTDGKLGNPSILAADVEERLPSSVVSSVKESLQSATADAPTSNESEAPQNPEDNLENKVSTHQASIQAATETRAVENATDLDDNKENASYSDRARDIDSNATNFENKNLQSETCENVPHKAIRAPIKSLKEHSDQGGKHKRTTNPKPFRFRTDERGILKEANLERRQIGAQKETTTTLRHGEGLQNNGKAFHGLVKQTAPGKGVHNTQPNLSKARRKLPMQSAISKGKASGKSKNKTQELVTLRQTAKSISVTASRKVPTTSQSGRENHKIKIAAMSTKDKRPITVPKEPNFHRINLPKSCTKKIT</sequence>
<dbReference type="PANTHER" id="PTHR37241">
    <property type="entry name" value="NEUROFILAMENT HEAVY PROTEIN"/>
    <property type="match status" value="1"/>
</dbReference>
<evidence type="ECO:0000313" key="3">
    <source>
        <dbReference type="RefSeq" id="XP_010943566.1"/>
    </source>
</evidence>
<dbReference type="AlphaFoldDB" id="A0A6I9SGX6"/>
<accession>A0A6I9SGX6</accession>
<protein>
    <submittedName>
        <fullName evidence="3">Uncharacterized protein LOC105061261 isoform X1</fullName>
    </submittedName>
</protein>
<feature type="region of interest" description="Disordered" evidence="1">
    <location>
        <begin position="413"/>
        <end position="433"/>
    </location>
</feature>
<feature type="compositionally biased region" description="Basic and acidic residues" evidence="1">
    <location>
        <begin position="366"/>
        <end position="382"/>
    </location>
</feature>
<organism evidence="2 3">
    <name type="scientific">Elaeis guineensis var. tenera</name>
    <name type="common">Oil palm</name>
    <dbReference type="NCBI Taxonomy" id="51953"/>
    <lineage>
        <taxon>Eukaryota</taxon>
        <taxon>Viridiplantae</taxon>
        <taxon>Streptophyta</taxon>
        <taxon>Embryophyta</taxon>
        <taxon>Tracheophyta</taxon>
        <taxon>Spermatophyta</taxon>
        <taxon>Magnoliopsida</taxon>
        <taxon>Liliopsida</taxon>
        <taxon>Arecaceae</taxon>
        <taxon>Arecoideae</taxon>
        <taxon>Cocoseae</taxon>
        <taxon>Elaeidinae</taxon>
        <taxon>Elaeis</taxon>
    </lineage>
</organism>
<feature type="region of interest" description="Disordered" evidence="1">
    <location>
        <begin position="226"/>
        <end position="264"/>
    </location>
</feature>
<feature type="compositionally biased region" description="Polar residues" evidence="1">
    <location>
        <begin position="308"/>
        <end position="354"/>
    </location>
</feature>
<feature type="region of interest" description="Disordered" evidence="1">
    <location>
        <begin position="308"/>
        <end position="388"/>
    </location>
</feature>
<dbReference type="PANTHER" id="PTHR37241:SF1">
    <property type="entry name" value="NEUROFILAMENT HEAVY PROTEIN"/>
    <property type="match status" value="1"/>
</dbReference>
<feature type="region of interest" description="Disordered" evidence="1">
    <location>
        <begin position="91"/>
        <end position="110"/>
    </location>
</feature>
<feature type="compositionally biased region" description="Polar residues" evidence="1">
    <location>
        <begin position="155"/>
        <end position="171"/>
    </location>
</feature>
<gene>
    <name evidence="3" type="primary">LOC105061261</name>
</gene>
<dbReference type="FunCoup" id="A0A6I9SGX6">
    <property type="interactions" value="1386"/>
</dbReference>
<feature type="region of interest" description="Disordered" evidence="1">
    <location>
        <begin position="126"/>
        <end position="171"/>
    </location>
</feature>
<dbReference type="RefSeq" id="XP_010943566.1">
    <property type="nucleotide sequence ID" value="XM_010945264.2"/>
</dbReference>
<evidence type="ECO:0000313" key="2">
    <source>
        <dbReference type="Proteomes" id="UP000504607"/>
    </source>
</evidence>
<dbReference type="Proteomes" id="UP000504607">
    <property type="component" value="Chromosome 1"/>
</dbReference>